<accession>A0A9X3SVE4</accession>
<name>A0A9X3SVE4_9ACTN</name>
<reference evidence="1" key="1">
    <citation type="submission" date="2022-12" db="EMBL/GenBank/DDBJ databases">
        <title>Gycomyces niveus sp.nov.,a novel actinomycete isolated from soil in Shouguan.</title>
        <authorList>
            <person name="Yang X."/>
        </authorList>
    </citation>
    <scope>NUCLEOTIDE SEQUENCE</scope>
    <source>
        <strain evidence="1">NEAU-A15</strain>
    </source>
</reference>
<dbReference type="EMBL" id="JAPZVP010000022">
    <property type="protein sequence ID" value="MDA1362383.1"/>
    <property type="molecule type" value="Genomic_DNA"/>
</dbReference>
<evidence type="ECO:0000313" key="2">
    <source>
        <dbReference type="Proteomes" id="UP001146067"/>
    </source>
</evidence>
<comment type="caution">
    <text evidence="1">The sequence shown here is derived from an EMBL/GenBank/DDBJ whole genome shotgun (WGS) entry which is preliminary data.</text>
</comment>
<evidence type="ECO:0000313" key="1">
    <source>
        <dbReference type="EMBL" id="MDA1362383.1"/>
    </source>
</evidence>
<organism evidence="1 2">
    <name type="scientific">Glycomyces luteolus</name>
    <dbReference type="NCBI Taxonomy" id="2670330"/>
    <lineage>
        <taxon>Bacteria</taxon>
        <taxon>Bacillati</taxon>
        <taxon>Actinomycetota</taxon>
        <taxon>Actinomycetes</taxon>
        <taxon>Glycomycetales</taxon>
        <taxon>Glycomycetaceae</taxon>
        <taxon>Glycomyces</taxon>
    </lineage>
</organism>
<dbReference type="Proteomes" id="UP001146067">
    <property type="component" value="Unassembled WGS sequence"/>
</dbReference>
<gene>
    <name evidence="1" type="ORF">O1R50_22350</name>
</gene>
<dbReference type="RefSeq" id="WP_270112455.1">
    <property type="nucleotide sequence ID" value="NZ_JAPZVP010000022.1"/>
</dbReference>
<sequence>MVDLNTLTEREYVAFIAQRPGLFTGRVTYERMAQFLIGYDLGAQRAGGRGLKGLKDWLMDRLGPSSPLIWTAVVLQLAFPGQEQISDALAPDQDEHALNVLFTLLDNFLAERDASHDS</sequence>
<protein>
    <submittedName>
        <fullName evidence="1">Uncharacterized protein</fullName>
    </submittedName>
</protein>
<dbReference type="AlphaFoldDB" id="A0A9X3SVE4"/>
<keyword evidence="2" id="KW-1185">Reference proteome</keyword>
<proteinExistence type="predicted"/>